<dbReference type="PROSITE" id="PS00107">
    <property type="entry name" value="PROTEIN_KINASE_ATP"/>
    <property type="match status" value="1"/>
</dbReference>
<dbReference type="GO" id="GO:0004674">
    <property type="term" value="F:protein serine/threonine kinase activity"/>
    <property type="evidence" value="ECO:0007669"/>
    <property type="project" value="UniProtKB-KW"/>
</dbReference>
<reference evidence="9 10" key="1">
    <citation type="submission" date="2006-10" db="EMBL/GenBank/DDBJ databases">
        <title>The Genome Sequence of Batrachochytrium dendrobatidis JEL423.</title>
        <authorList>
            <consortium name="The Broad Institute Genome Sequencing Platform"/>
            <person name="Birren B."/>
            <person name="Lander E."/>
            <person name="Galagan J."/>
            <person name="Cuomo C."/>
            <person name="Devon K."/>
            <person name="Jaffe D."/>
            <person name="Butler J."/>
            <person name="Alvarez P."/>
            <person name="Gnerre S."/>
            <person name="Grabherr M."/>
            <person name="Kleber M."/>
            <person name="Mauceli E."/>
            <person name="Brockman W."/>
            <person name="Young S."/>
            <person name="LaButti K."/>
            <person name="Sykes S."/>
            <person name="DeCaprio D."/>
            <person name="Crawford M."/>
            <person name="Koehrsen M."/>
            <person name="Engels R."/>
            <person name="Montgomery P."/>
            <person name="Pearson M."/>
            <person name="Howarth C."/>
            <person name="Larson L."/>
            <person name="White J."/>
            <person name="O'Leary S."/>
            <person name="Kodira C."/>
            <person name="Zeng Q."/>
            <person name="Yandava C."/>
            <person name="Alvarado L."/>
            <person name="Longcore J."/>
            <person name="James T."/>
        </authorList>
    </citation>
    <scope>NUCLEOTIDE SEQUENCE [LARGE SCALE GENOMIC DNA]</scope>
    <source>
        <strain evidence="9 10">JEL423</strain>
    </source>
</reference>
<dbReference type="InterPro" id="IPR001245">
    <property type="entry name" value="Ser-Thr/Tyr_kinase_cat_dom"/>
</dbReference>
<dbReference type="InterPro" id="IPR054000">
    <property type="entry name" value="MLKL_N"/>
</dbReference>
<dbReference type="PRINTS" id="PR00019">
    <property type="entry name" value="LEURICHRPT"/>
</dbReference>
<dbReference type="CDD" id="cd21037">
    <property type="entry name" value="MLKL_NTD"/>
    <property type="match status" value="1"/>
</dbReference>
<dbReference type="Pfam" id="PF00560">
    <property type="entry name" value="LRR_1"/>
    <property type="match status" value="2"/>
</dbReference>
<dbReference type="Gene3D" id="3.80.10.10">
    <property type="entry name" value="Ribonuclease Inhibitor"/>
    <property type="match status" value="2"/>
</dbReference>
<dbReference type="SUPFAM" id="SSF56112">
    <property type="entry name" value="Protein kinase-like (PK-like)"/>
    <property type="match status" value="1"/>
</dbReference>
<keyword evidence="4 6" id="KW-0547">Nucleotide-binding</keyword>
<dbReference type="SMART" id="SM00220">
    <property type="entry name" value="S_TKc"/>
    <property type="match status" value="1"/>
</dbReference>
<dbReference type="FunFam" id="1.10.510.10:FF:001687">
    <property type="entry name" value="Uncharacterized protein"/>
    <property type="match status" value="1"/>
</dbReference>
<dbReference type="InterPro" id="IPR003591">
    <property type="entry name" value="Leu-rich_rpt_typical-subtyp"/>
</dbReference>
<dbReference type="InterPro" id="IPR011009">
    <property type="entry name" value="Kinase-like_dom_sf"/>
</dbReference>
<evidence type="ECO:0000256" key="2">
    <source>
        <dbReference type="ARBA" id="ARBA00022614"/>
    </source>
</evidence>
<dbReference type="InterPro" id="IPR017441">
    <property type="entry name" value="Protein_kinase_ATP_BS"/>
</dbReference>
<dbReference type="SUPFAM" id="SSF52058">
    <property type="entry name" value="L domain-like"/>
    <property type="match status" value="1"/>
</dbReference>
<evidence type="ECO:0000256" key="5">
    <source>
        <dbReference type="ARBA" id="ARBA00022840"/>
    </source>
</evidence>
<dbReference type="PROSITE" id="PS50011">
    <property type="entry name" value="PROTEIN_KINASE_DOM"/>
    <property type="match status" value="1"/>
</dbReference>
<evidence type="ECO:0000256" key="6">
    <source>
        <dbReference type="PROSITE-ProRule" id="PRU10141"/>
    </source>
</evidence>
<evidence type="ECO:0000313" key="10">
    <source>
        <dbReference type="Proteomes" id="UP000077115"/>
    </source>
</evidence>
<dbReference type="STRING" id="403673.A0A177WTV5"/>
<evidence type="ECO:0000313" key="9">
    <source>
        <dbReference type="EMBL" id="OAJ43523.1"/>
    </source>
</evidence>
<dbReference type="Gene3D" id="1.20.930.20">
    <property type="entry name" value="Adaptor protein Cbl, N-terminal domain"/>
    <property type="match status" value="1"/>
</dbReference>
<dbReference type="Pfam" id="PF13855">
    <property type="entry name" value="LRR_8"/>
    <property type="match status" value="1"/>
</dbReference>
<keyword evidence="5 6" id="KW-0067">ATP-binding</keyword>
<accession>A0A177WTV5</accession>
<dbReference type="AlphaFoldDB" id="A0A177WTV5"/>
<feature type="domain" description="Protein kinase" evidence="8">
    <location>
        <begin position="218"/>
        <end position="477"/>
    </location>
</feature>
<dbReference type="FunFam" id="3.80.10.10:FF:000041">
    <property type="entry name" value="LRR receptor-like serine/threonine-protein kinase ERECTA"/>
    <property type="match status" value="2"/>
</dbReference>
<dbReference type="Gene3D" id="1.10.510.10">
    <property type="entry name" value="Transferase(Phosphotransferase) domain 1"/>
    <property type="match status" value="1"/>
</dbReference>
<reference evidence="9 10" key="2">
    <citation type="submission" date="2016-05" db="EMBL/GenBank/DDBJ databases">
        <title>Lineage-specific infection strategies underlie the spectrum of fungal disease in amphibians.</title>
        <authorList>
            <person name="Cuomo C.A."/>
            <person name="Farrer R.A."/>
            <person name="James T."/>
            <person name="Longcore J."/>
            <person name="Birren B."/>
        </authorList>
    </citation>
    <scope>NUCLEOTIDE SEQUENCE [LARGE SCALE GENOMIC DNA]</scope>
    <source>
        <strain evidence="9 10">JEL423</strain>
    </source>
</reference>
<feature type="region of interest" description="Disordered" evidence="7">
    <location>
        <begin position="552"/>
        <end position="571"/>
    </location>
</feature>
<dbReference type="SMART" id="SM00369">
    <property type="entry name" value="LRR_TYP"/>
    <property type="match status" value="3"/>
</dbReference>
<dbReference type="InterPro" id="IPR032675">
    <property type="entry name" value="LRR_dom_sf"/>
</dbReference>
<proteinExistence type="predicted"/>
<dbReference type="GO" id="GO:0005524">
    <property type="term" value="F:ATP binding"/>
    <property type="evidence" value="ECO:0007669"/>
    <property type="project" value="UniProtKB-UniRule"/>
</dbReference>
<gene>
    <name evidence="9" type="ORF">BDEG_26880</name>
</gene>
<dbReference type="InterPro" id="IPR000719">
    <property type="entry name" value="Prot_kinase_dom"/>
</dbReference>
<dbReference type="GO" id="GO:0007166">
    <property type="term" value="P:cell surface receptor signaling pathway"/>
    <property type="evidence" value="ECO:0007669"/>
    <property type="project" value="InterPro"/>
</dbReference>
<dbReference type="EMBL" id="DS022310">
    <property type="protein sequence ID" value="OAJ43523.1"/>
    <property type="molecule type" value="Genomic_DNA"/>
</dbReference>
<dbReference type="InterPro" id="IPR001611">
    <property type="entry name" value="Leu-rich_rpt"/>
</dbReference>
<organism evidence="9 10">
    <name type="scientific">Batrachochytrium dendrobatidis (strain JEL423)</name>
    <dbReference type="NCBI Taxonomy" id="403673"/>
    <lineage>
        <taxon>Eukaryota</taxon>
        <taxon>Fungi</taxon>
        <taxon>Fungi incertae sedis</taxon>
        <taxon>Chytridiomycota</taxon>
        <taxon>Chytridiomycota incertae sedis</taxon>
        <taxon>Chytridiomycetes</taxon>
        <taxon>Rhizophydiales</taxon>
        <taxon>Rhizophydiales incertae sedis</taxon>
        <taxon>Batrachochytrium</taxon>
    </lineage>
</organism>
<keyword evidence="3" id="KW-0677">Repeat</keyword>
<protein>
    <recommendedName>
        <fullName evidence="8">Protein kinase domain-containing protein</fullName>
    </recommendedName>
</protein>
<dbReference type="OrthoDB" id="5581784at2759"/>
<dbReference type="PROSITE" id="PS00108">
    <property type="entry name" value="PROTEIN_KINASE_ST"/>
    <property type="match status" value="1"/>
</dbReference>
<evidence type="ECO:0000256" key="4">
    <source>
        <dbReference type="ARBA" id="ARBA00022741"/>
    </source>
</evidence>
<feature type="binding site" evidence="6">
    <location>
        <position position="245"/>
    </location>
    <ligand>
        <name>ATP</name>
        <dbReference type="ChEBI" id="CHEBI:30616"/>
    </ligand>
</feature>
<evidence type="ECO:0000256" key="7">
    <source>
        <dbReference type="SAM" id="MobiDB-lite"/>
    </source>
</evidence>
<dbReference type="PANTHER" id="PTHR48056:SF81">
    <property type="entry name" value="RECEPTOR PROTEIN-TYROSINE KINASE CEPR1"/>
    <property type="match status" value="1"/>
</dbReference>
<keyword evidence="1" id="KW-0808">Transferase</keyword>
<dbReference type="InterPro" id="IPR059179">
    <property type="entry name" value="MLKL-like_MCAfunc"/>
</dbReference>
<dbReference type="Proteomes" id="UP000077115">
    <property type="component" value="Unassembled WGS sequence"/>
</dbReference>
<dbReference type="InterPro" id="IPR008271">
    <property type="entry name" value="Ser/Thr_kinase_AS"/>
</dbReference>
<dbReference type="VEuPathDB" id="FungiDB:BDEG_26880"/>
<dbReference type="Pfam" id="PF22215">
    <property type="entry name" value="MLKL_N"/>
    <property type="match status" value="1"/>
</dbReference>
<sequence>MANILALIQTVVPVPLLGPIINIVELISTGILGMRANQFAFRAFGERLCLFVVTLNEHAKIKSSDGDVPAVIKDNISAIQKLMEQIEDYVDRHTRMNVIRQFLKHSDITRRLELFDQQLVSYTQNLQLRIQFDQHQMVAEIKNDQMNTLQALEKMQINEQLLETLVDIDRLDIDDFSPELRPQVQNLLKNARNHISNRSTRGLKSSKDWTVENFEVEIDYRNPIGQGGFGVIYKGRWKGQTVAVKVVSSSHRTDASDLIEKEAAIWYNLNDPNIVKLWRVCVNADNPFIVMPLMRCDAAAYIRDNPQTEMAVRTYIILQIASGMKYLHDLSHPIIHGDLKANNVLIGMNGEVALSDFGMASLKQFCYSKNHHEPQTFATRWIAPEKYNADYTSATPADVFSFAMTCVEILSGQAPFPDEKYDDVVKDAIISGSRPKQPPGVSDALWQIVTSCWHHDPEQRPTFGHVMSRLTREHTKRLPPFNADSFQSLSHIYPELHENHFPPSFVSNSTQALPLRSSYNRDDRGSFTVGSFAPSAQPPSYNSHNSSAILRHNSKVDRTDYPTRTAGSTGYTGPIDLAQGVGLQLNLNNSQASELVYGQTIYNASSSSFANPTQQQRQQSSYSSFQNIQTIGTPNGLTQSAYKMSVSPQPIEYNTVTSSVHQSTSPRPLANFPSSPKSGYLEPYANIGGSVPNSFVAPYTNSSPSLHYSASARGSDIDLLLRLFPSWAQSHGITVSNFQNIVDTVNEDNVKQPILRAGYDGRIHELRILNMPIRNPLPSEIVLFANLGHLWIERCCLNGHIPSTIGNLTSITRLDLTNNELSGSIPESIGNLHQLKHLDLSCNKLSGSITPSLFNLVQLEFLNLSTNSLSGVIPNEIGQLWRLKGVDLEGNKFNGRIPSGLGNLKQLQTLDLSNNEFSGDVSPELSNMQSLTQVNMDWHLLSSIPTFIYQLRAMN</sequence>
<evidence type="ECO:0000259" key="8">
    <source>
        <dbReference type="PROSITE" id="PS50011"/>
    </source>
</evidence>
<dbReference type="InterPro" id="IPR036537">
    <property type="entry name" value="Adaptor_Cbl_N_dom_sf"/>
</dbReference>
<keyword evidence="1" id="KW-0723">Serine/threonine-protein kinase</keyword>
<keyword evidence="1" id="KW-0418">Kinase</keyword>
<keyword evidence="2" id="KW-0433">Leucine-rich repeat</keyword>
<evidence type="ECO:0000256" key="1">
    <source>
        <dbReference type="ARBA" id="ARBA00022527"/>
    </source>
</evidence>
<dbReference type="Pfam" id="PF07714">
    <property type="entry name" value="PK_Tyr_Ser-Thr"/>
    <property type="match status" value="1"/>
</dbReference>
<dbReference type="InterPro" id="IPR050647">
    <property type="entry name" value="Plant_LRR-RLKs"/>
</dbReference>
<evidence type="ECO:0000256" key="3">
    <source>
        <dbReference type="ARBA" id="ARBA00022737"/>
    </source>
</evidence>
<name>A0A177WTV5_BATDL</name>
<dbReference type="PANTHER" id="PTHR48056">
    <property type="entry name" value="LRR RECEPTOR-LIKE SERINE/THREONINE-PROTEIN KINASE-RELATED"/>
    <property type="match status" value="1"/>
</dbReference>